<dbReference type="GO" id="GO:0008409">
    <property type="term" value="F:5'-3' exonuclease activity"/>
    <property type="evidence" value="ECO:0007669"/>
    <property type="project" value="TreeGrafter"/>
</dbReference>
<dbReference type="InterPro" id="IPR049126">
    <property type="entry name" value="FAN1-like_TPR"/>
</dbReference>
<dbReference type="Proteomes" id="UP000887563">
    <property type="component" value="Unplaced"/>
</dbReference>
<dbReference type="GO" id="GO:0070336">
    <property type="term" value="F:flap-structured DNA binding"/>
    <property type="evidence" value="ECO:0007669"/>
    <property type="project" value="TreeGrafter"/>
</dbReference>
<comment type="catalytic activity">
    <reaction evidence="1">
        <text>Hydrolytically removes 5'-nucleotides successively from the 3'-hydroxy termini of 3'-hydroxy-terminated oligonucleotides.</text>
        <dbReference type="EC" id="3.1.4.1"/>
    </reaction>
</comment>
<keyword evidence="1" id="KW-0460">Magnesium</keyword>
<dbReference type="GO" id="GO:0005634">
    <property type="term" value="C:nucleus"/>
    <property type="evidence" value="ECO:0007669"/>
    <property type="project" value="UniProtKB-SubCell"/>
</dbReference>
<evidence type="ECO:0000259" key="2">
    <source>
        <dbReference type="Pfam" id="PF21170"/>
    </source>
</evidence>
<feature type="domain" description="Fanconi-associated nuclease 1-like TPR" evidence="2">
    <location>
        <begin position="27"/>
        <end position="130"/>
    </location>
</feature>
<keyword evidence="1" id="KW-0378">Hydrolase</keyword>
<keyword evidence="1" id="KW-0464">Manganese</keyword>
<dbReference type="PANTHER" id="PTHR15749">
    <property type="entry name" value="FANCONI-ASSOCIATED NUCLEASE 1"/>
    <property type="match status" value="1"/>
</dbReference>
<comment type="subcellular location">
    <subcellularLocation>
        <location evidence="1">Nucleus</location>
    </subcellularLocation>
</comment>
<protein>
    <recommendedName>
        <fullName evidence="1">Fanconi-associated nuclease</fullName>
        <ecNumber evidence="1">3.1.4.1</ecNumber>
    </recommendedName>
</protein>
<dbReference type="InterPro" id="IPR033315">
    <property type="entry name" value="Fan1-like"/>
</dbReference>
<dbReference type="AlphaFoldDB" id="A0A914MXK7"/>
<keyword evidence="1" id="KW-0479">Metal-binding</keyword>
<dbReference type="PANTHER" id="PTHR15749:SF4">
    <property type="entry name" value="FANCONI-ASSOCIATED NUCLEASE 1"/>
    <property type="match status" value="1"/>
</dbReference>
<dbReference type="GO" id="GO:0046872">
    <property type="term" value="F:metal ion binding"/>
    <property type="evidence" value="ECO:0007669"/>
    <property type="project" value="UniProtKB-KW"/>
</dbReference>
<name>A0A914MXK7_MELIC</name>
<proteinExistence type="inferred from homology"/>
<accession>A0A914MXK7</accession>
<keyword evidence="1" id="KW-0227">DNA damage</keyword>
<dbReference type="GO" id="GO:0004528">
    <property type="term" value="F:phosphodiesterase I activity"/>
    <property type="evidence" value="ECO:0007669"/>
    <property type="project" value="UniProtKB-EC"/>
</dbReference>
<keyword evidence="1" id="KW-0539">Nucleus</keyword>
<comment type="cofactor">
    <cofactor evidence="1">
        <name>Mg(2+)</name>
        <dbReference type="ChEBI" id="CHEBI:18420"/>
    </cofactor>
    <cofactor evidence="1">
        <name>Mn(2+)</name>
        <dbReference type="ChEBI" id="CHEBI:29035"/>
    </cofactor>
</comment>
<comment type="function">
    <text evidence="1">Nuclease required for the repair of DNA interstrand cross-links (ICL). Acts as a 5'-3' exonuclease that anchors at a cut end of DNA and cleaves DNA successively at every third nucleotide, allowing to excise an ICL from one strand through flanking incisions.</text>
</comment>
<dbReference type="WBParaSite" id="Minc3s02671g31131">
    <property type="protein sequence ID" value="Minc3s02671g31131"/>
    <property type="gene ID" value="Minc3s02671g31131"/>
</dbReference>
<reference evidence="4" key="1">
    <citation type="submission" date="2022-11" db="UniProtKB">
        <authorList>
            <consortium name="WormBaseParasite"/>
        </authorList>
    </citation>
    <scope>IDENTIFICATION</scope>
</reference>
<dbReference type="Pfam" id="PF21170">
    <property type="entry name" value="FAN1_TPR"/>
    <property type="match status" value="1"/>
</dbReference>
<dbReference type="EC" id="3.1.4.1" evidence="1"/>
<evidence type="ECO:0000313" key="4">
    <source>
        <dbReference type="WBParaSite" id="Minc3s02671g31131"/>
    </source>
</evidence>
<keyword evidence="1" id="KW-0234">DNA repair</keyword>
<organism evidence="3 4">
    <name type="scientific">Meloidogyne incognita</name>
    <name type="common">Southern root-knot nematode worm</name>
    <name type="synonym">Oxyuris incognita</name>
    <dbReference type="NCBI Taxonomy" id="6306"/>
    <lineage>
        <taxon>Eukaryota</taxon>
        <taxon>Metazoa</taxon>
        <taxon>Ecdysozoa</taxon>
        <taxon>Nematoda</taxon>
        <taxon>Chromadorea</taxon>
        <taxon>Rhabditida</taxon>
        <taxon>Tylenchina</taxon>
        <taxon>Tylenchomorpha</taxon>
        <taxon>Tylenchoidea</taxon>
        <taxon>Meloidogynidae</taxon>
        <taxon>Meloidogyninae</taxon>
        <taxon>Meloidogyne</taxon>
        <taxon>Meloidogyne incognita group</taxon>
    </lineage>
</organism>
<dbReference type="GO" id="GO:0036297">
    <property type="term" value="P:interstrand cross-link repair"/>
    <property type="evidence" value="ECO:0007669"/>
    <property type="project" value="InterPro"/>
</dbReference>
<sequence length="205" mass="24480">MGGDNGKVPYFLKILKKIFFRIFQFINLPVYLRKFSPPWIYCRCIFRGVEAAQRLRDYELAVNWLIFLLSKEELKHFCINSRGRWYKRLVLNLNKHLKRNEEASKFCCLGIEDNFVLVSDKLSLQERLDKLSQRVVDCPQALLKNRLVLDEPEKVCLNKKYYEFIDLHFPFPLSPLINITEWTNKDQTYIKVKITQILFLVLTIL</sequence>
<comment type="similarity">
    <text evidence="1">Belongs to the FAN1 family.</text>
</comment>
<keyword evidence="1" id="KW-0540">Nuclease</keyword>
<dbReference type="GO" id="GO:0017108">
    <property type="term" value="F:5'-flap endonuclease activity"/>
    <property type="evidence" value="ECO:0007669"/>
    <property type="project" value="TreeGrafter"/>
</dbReference>
<evidence type="ECO:0000313" key="3">
    <source>
        <dbReference type="Proteomes" id="UP000887563"/>
    </source>
</evidence>
<evidence type="ECO:0000256" key="1">
    <source>
        <dbReference type="RuleBase" id="RU365033"/>
    </source>
</evidence>
<keyword evidence="3" id="KW-1185">Reference proteome</keyword>